<evidence type="ECO:0000259" key="21">
    <source>
        <dbReference type="Pfam" id="PF16399"/>
    </source>
</evidence>
<evidence type="ECO:0000259" key="19">
    <source>
        <dbReference type="Pfam" id="PF13086"/>
    </source>
</evidence>
<reference evidence="24" key="3">
    <citation type="submission" date="2025-09" db="UniProtKB">
        <authorList>
            <consortium name="Ensembl"/>
        </authorList>
    </citation>
    <scope>IDENTIFICATION</scope>
    <source>
        <strain evidence="24">Boxer</strain>
    </source>
</reference>
<keyword evidence="11 17" id="KW-0539">Nucleus</keyword>
<evidence type="ECO:0000256" key="5">
    <source>
        <dbReference type="ARBA" id="ARBA00022801"/>
    </source>
</evidence>
<sequence length="1348" mass="155115">MAAPAQPKKIVAPTVSQINAEFVTQLACKYWAPHIKKKSPFDIKVIEDIYEKEIVKSRFAIRKIMLLEFSQYLENYLWMNYSPEVSSKAYLMSICCMVNEKFRENVPAWETFKKKPDHFPFFFKCILKAALAETDGEFSLHEQTVLLLFLDHCFNSLEVDLIRSQVQQLISLPMWMGLQPARLELELKKTPKLRKFWNLIKKNDEKMDPEAREQSFQERRFLSQLIQKFISVLKSVPLSEPVTMDKVHYCERFIELMIDLEALLPTRRWFNTILDDSHLLVHCYLSNLVHREEDGHLFSQLLDMLKFYTGFEINDQTGNALTENEMTTIHYDRITSLQRAAFAHFPELYDFALSNVAEVDTRESLVKFFGPLSSNTLHQVASYLCLLPILPKNEDTTFDKEFLLELLVSRHERRISQIQQLNQMPLYPTEKIIWDENIVPTEYYSGEGLRKHDVCFLVTVRPTKPYGTKFDRRRPFIEQIGLVYVRGCEIQGMLDDKGRVIEDGPEPRPNLRGESRTFRVFLDPNQYQQDMTNTIQNGAEDVYETFNIIMRRKPKENNFKAVLETIRNLMNTDCVVPDWLHDIILGYGDPSSAHYSKMPNQIATLDFNDTFLSIEHLKTSFPGHNVKVTVDDPALQIPPFRITFPVRSGKGKKRKDVDGEDEDTEEAKTLIVEPHVIPNRGPYPYNQPKRNTIQFTHTQIEAIRAGMQPGLTMVVGPPGTGKTDVAVQIISNIYHNFPEQRTLIVTHSNQALNQLFEKIMALDIDERHLLRLGHGEEELETEKDFSRYGRVNYVLARRIELLEEVKRLQKSLGVPGDASYTCETAGYFFLYQVMSRWEEYISKVKNKGRTYEEDMEIAEGCFRHIKKIFTQLEEFRASELLRSGLDRSKYLLVKEAKIIAMTCTHAALKRHDLVKLGFKYDNILMEEAAQILEIETFIPLLLQNPQDGFSRLKRWIMIGDHHQLPPVIKNMAFQKYSNMEQSLFTRFVRVGVPTVDLDAQGRARASLCNLYNWRYKNLGNLPHVQLLPEFSTANAGLLYDFQLINVEDFQGVGESEPNPYFYQNLGEAEYVVALFMYMCLLGYPADKISILTTYNGQKHLIRDIINRRCGSNPLIGRPNKVTTVDRFQGQQNDYILLSLVRTRAVGHLRDVRRLVVAMSRARLGLYIFARVSLFQNCFELTPAFSQLTARPLHLHIIPTEPFPTSRKNGERPSHEVQIIKNMPQMANFVYNMYMHLIQTTHHYHQTLLQLPPAMVEEGEEVQSQETELETEEEANPAQADLSSLTDATSSQESSASQTESTPNQTGASSSPEAIPTTSDITATVAGPVTVPAEANASQAVTPAPEETK</sequence>
<dbReference type="CDD" id="cd18808">
    <property type="entry name" value="SF1_C_Upf1"/>
    <property type="match status" value="1"/>
</dbReference>
<dbReference type="InterPro" id="IPR041679">
    <property type="entry name" value="DNA2/NAM7-like_C"/>
</dbReference>
<dbReference type="InterPro" id="IPR041677">
    <property type="entry name" value="DNA2/NAM7_AAA_11"/>
</dbReference>
<dbReference type="Pfam" id="PF16399">
    <property type="entry name" value="Aquarius_N_1st"/>
    <property type="match status" value="1"/>
</dbReference>
<reference evidence="24" key="2">
    <citation type="submission" date="2025-08" db="UniProtKB">
        <authorList>
            <consortium name="Ensembl"/>
        </authorList>
    </citation>
    <scope>IDENTIFICATION</scope>
    <source>
        <strain evidence="24">Boxer</strain>
    </source>
</reference>
<evidence type="ECO:0000256" key="16">
    <source>
        <dbReference type="ARBA" id="ARBA00069875"/>
    </source>
</evidence>
<keyword evidence="3 17" id="KW-0747">Spliceosome</keyword>
<comment type="catalytic activity">
    <reaction evidence="12">
        <text>ATP + H2O = ADP + phosphate + H(+)</text>
        <dbReference type="Rhea" id="RHEA:13065"/>
        <dbReference type="ChEBI" id="CHEBI:15377"/>
        <dbReference type="ChEBI" id="CHEBI:15378"/>
        <dbReference type="ChEBI" id="CHEBI:30616"/>
        <dbReference type="ChEBI" id="CHEBI:43474"/>
        <dbReference type="ChEBI" id="CHEBI:456216"/>
        <dbReference type="EC" id="3.6.4.13"/>
    </reaction>
</comment>
<evidence type="ECO:0000256" key="9">
    <source>
        <dbReference type="ARBA" id="ARBA00022990"/>
    </source>
</evidence>
<dbReference type="Pfam" id="PF21144">
    <property type="entry name" value="Aquarius_N_3rd"/>
    <property type="match status" value="1"/>
</dbReference>
<comment type="function">
    <text evidence="13">Involved in pre-mRNA splicing as component of the spliceosome. Intron-binding spliceosomal protein required to link pre-mRNA splicing and snoRNP (small nucleolar ribonucleoprotein) biogenesis. Plays a key role in position-dependent assembly of intron-encoded box C/D small snoRNP, splicing being required for snoRNP assembly. May act by helping the folding of the snoRNA sequence. Binds to intron of pre-mRNAs in a sequence-independent manner, contacting the region between snoRNA and the branchpoint of introns (40 nucleotides upstream of the branchpoint) during the late stages of splicing. Has ATP-dependent RNA helicase activity and can unwind double-stranded RNA molecules with a 3' overhang (in vitro).</text>
</comment>
<dbReference type="GO" id="GO:0000398">
    <property type="term" value="P:mRNA splicing, via spliceosome"/>
    <property type="evidence" value="ECO:0007669"/>
    <property type="project" value="UniProtKB-UniRule"/>
</dbReference>
<feature type="compositionally biased region" description="Polar residues" evidence="18">
    <location>
        <begin position="1301"/>
        <end position="1321"/>
    </location>
</feature>
<dbReference type="GO" id="GO:0005654">
    <property type="term" value="C:nucleoplasm"/>
    <property type="evidence" value="ECO:0007669"/>
    <property type="project" value="UniProtKB-SubCell"/>
</dbReference>
<keyword evidence="2 17" id="KW-0507">mRNA processing</keyword>
<evidence type="ECO:0000256" key="2">
    <source>
        <dbReference type="ARBA" id="ARBA00022664"/>
    </source>
</evidence>
<dbReference type="InterPro" id="IPR045055">
    <property type="entry name" value="DNA2/NAM7-like"/>
</dbReference>
<comment type="subunit">
    <text evidence="15">Identified in the spliceosome C complex. Component of the XAB2 complex, a multimeric protein complex composed of XAB2, PRPF19, AQR, ZNF830, ISY1, and PPIE. Identified in a pentameric intron-binding (IB) complex composed of AQR, XAB2, ISY1, ZNF830 and PPIE that is incorporated into the spliceosome as a preassembled complex. The IB complex does not contain PRPF19. Within the spliceosome, interacts with SNRPA1, SF3B1, SF3B3, SF3A1 and SF3A2.</text>
</comment>
<feature type="domain" description="DNA2/NAM7 helicase helicase" evidence="19">
    <location>
        <begin position="695"/>
        <end position="970"/>
    </location>
</feature>
<evidence type="ECO:0000256" key="17">
    <source>
        <dbReference type="PIRNR" id="PIRNR038901"/>
    </source>
</evidence>
<comment type="subcellular location">
    <subcellularLocation>
        <location evidence="1">Nucleus</location>
        <location evidence="1">Nucleoplasm</location>
    </subcellularLocation>
</comment>
<evidence type="ECO:0000313" key="25">
    <source>
        <dbReference type="Proteomes" id="UP000805418"/>
    </source>
</evidence>
<evidence type="ECO:0000256" key="8">
    <source>
        <dbReference type="ARBA" id="ARBA00022884"/>
    </source>
</evidence>
<dbReference type="InterPro" id="IPR048967">
    <property type="entry name" value="Aquarius_insert"/>
</dbReference>
<dbReference type="InterPro" id="IPR048966">
    <property type="entry name" value="Aquarius_b-barrel"/>
</dbReference>
<dbReference type="Ensembl" id="ENSCAFT00845055334.1">
    <property type="protein sequence ID" value="ENSCAFP00845043524.1"/>
    <property type="gene ID" value="ENSCAFG00845031121.1"/>
</dbReference>
<dbReference type="GO" id="GO:0071013">
    <property type="term" value="C:catalytic step 2 spliceosome"/>
    <property type="evidence" value="ECO:0007669"/>
    <property type="project" value="UniProtKB-UniRule"/>
</dbReference>
<dbReference type="Proteomes" id="UP000805418">
    <property type="component" value="Chromosome 30"/>
</dbReference>
<keyword evidence="5" id="KW-0378">Hydrolase</keyword>
<dbReference type="Pfam" id="PF13087">
    <property type="entry name" value="AAA_12"/>
    <property type="match status" value="1"/>
</dbReference>
<evidence type="ECO:0000259" key="23">
    <source>
        <dbReference type="Pfam" id="PF21144"/>
    </source>
</evidence>
<feature type="domain" description="DNA2/NAM7 helicase-like C-terminal" evidence="20">
    <location>
        <begin position="979"/>
        <end position="1169"/>
    </location>
</feature>
<keyword evidence="6" id="KW-0347">Helicase</keyword>
<evidence type="ECO:0000256" key="4">
    <source>
        <dbReference type="ARBA" id="ARBA00022741"/>
    </source>
</evidence>
<dbReference type="GO" id="GO:0016787">
    <property type="term" value="F:hydrolase activity"/>
    <property type="evidence" value="ECO:0007669"/>
    <property type="project" value="UniProtKB-KW"/>
</dbReference>
<dbReference type="PANTHER" id="PTHR10887">
    <property type="entry name" value="DNA2/NAM7 HELICASE FAMILY"/>
    <property type="match status" value="1"/>
</dbReference>
<feature type="compositionally biased region" description="Acidic residues" evidence="18">
    <location>
        <begin position="1256"/>
        <end position="1274"/>
    </location>
</feature>
<reference evidence="24" key="1">
    <citation type="submission" date="2020-03" db="EMBL/GenBank/DDBJ databases">
        <title>Long-read based genome assembly of a Labrador retriever dog.</title>
        <authorList>
            <person name="Eory L."/>
            <person name="Zhang W."/>
            <person name="Schoenebeck J."/>
        </authorList>
    </citation>
    <scope>NUCLEOTIDE SEQUENCE [LARGE SCALE GENOMIC DNA]</scope>
    <source>
        <strain evidence="24">Labrador retriever</strain>
    </source>
</reference>
<feature type="domain" description="RNA helicase aquarius N-terminal" evidence="21">
    <location>
        <begin position="24"/>
        <end position="414"/>
    </location>
</feature>
<evidence type="ECO:0000256" key="1">
    <source>
        <dbReference type="ARBA" id="ARBA00004642"/>
    </source>
</evidence>
<evidence type="ECO:0000256" key="11">
    <source>
        <dbReference type="ARBA" id="ARBA00023242"/>
    </source>
</evidence>
<proteinExistence type="inferred from homology"/>
<feature type="region of interest" description="Disordered" evidence="18">
    <location>
        <begin position="1256"/>
        <end position="1348"/>
    </location>
</feature>
<dbReference type="GO" id="GO:0003723">
    <property type="term" value="F:RNA binding"/>
    <property type="evidence" value="ECO:0007669"/>
    <property type="project" value="UniProtKB-UniRule"/>
</dbReference>
<name>A0A8I3Q685_CANLF</name>
<evidence type="ECO:0000256" key="12">
    <source>
        <dbReference type="ARBA" id="ARBA00047984"/>
    </source>
</evidence>
<evidence type="ECO:0000256" key="7">
    <source>
        <dbReference type="ARBA" id="ARBA00022840"/>
    </source>
</evidence>
<dbReference type="InterPro" id="IPR027417">
    <property type="entry name" value="P-loop_NTPase"/>
</dbReference>
<evidence type="ECO:0000313" key="24">
    <source>
        <dbReference type="Ensembl" id="ENSCAFP00845043524.1"/>
    </source>
</evidence>
<dbReference type="OrthoDB" id="1879at2759"/>
<protein>
    <recommendedName>
        <fullName evidence="16 17">RNA helicase aquarius</fullName>
    </recommendedName>
</protein>
<dbReference type="InterPro" id="IPR032174">
    <property type="entry name" value="Aquarius_N"/>
</dbReference>
<feature type="domain" description="RNA helicase aquarius beta-barrel" evidence="22">
    <location>
        <begin position="447"/>
        <end position="552"/>
    </location>
</feature>
<evidence type="ECO:0000256" key="6">
    <source>
        <dbReference type="ARBA" id="ARBA00022806"/>
    </source>
</evidence>
<dbReference type="GeneTree" id="ENSGT00940000156668"/>
<dbReference type="PANTHER" id="PTHR10887:SF5">
    <property type="entry name" value="RNA HELICASE AQUARIUS"/>
    <property type="match status" value="1"/>
</dbReference>
<dbReference type="CDD" id="cd17935">
    <property type="entry name" value="EEXXQc_AQR"/>
    <property type="match status" value="1"/>
</dbReference>
<keyword evidence="4" id="KW-0547">Nucleotide-binding</keyword>
<evidence type="ECO:0000256" key="15">
    <source>
        <dbReference type="ARBA" id="ARBA00063921"/>
    </source>
</evidence>
<gene>
    <name evidence="24" type="primary">AQR</name>
</gene>
<evidence type="ECO:0000256" key="14">
    <source>
        <dbReference type="ARBA" id="ARBA00061244"/>
    </source>
</evidence>
<comment type="function">
    <text evidence="17">Intron-binding spliceosomal protein required to link pre-mRNA splicing and snoRNP (small nucleolar ribonucleoprotein) biogenesis. Plays a key role in position-dependent assembly of intron-encoded box C/D small snoRNP, splicing being required for snoRNP assembly. May act by helping the folding of the snoRNA sequence. Binds to intron of pre-mRNAs in a sequence-independent manner, contacting the region between snoRNA and the branchpoint of introns (40 nucleotides upstream of the branchpoint) during the late stages of splicing.</text>
</comment>
<keyword evidence="7" id="KW-0067">ATP-binding</keyword>
<keyword evidence="10 17" id="KW-0508">mRNA splicing</keyword>
<keyword evidence="8 17" id="KW-0694">RNA-binding</keyword>
<dbReference type="SUPFAM" id="SSF52540">
    <property type="entry name" value="P-loop containing nucleoside triphosphate hydrolases"/>
    <property type="match status" value="1"/>
</dbReference>
<organism evidence="24 25">
    <name type="scientific">Canis lupus familiaris</name>
    <name type="common">Dog</name>
    <name type="synonym">Canis familiaris</name>
    <dbReference type="NCBI Taxonomy" id="9615"/>
    <lineage>
        <taxon>Eukaryota</taxon>
        <taxon>Metazoa</taxon>
        <taxon>Chordata</taxon>
        <taxon>Craniata</taxon>
        <taxon>Vertebrata</taxon>
        <taxon>Euteleostomi</taxon>
        <taxon>Mammalia</taxon>
        <taxon>Eutheria</taxon>
        <taxon>Laurasiatheria</taxon>
        <taxon>Carnivora</taxon>
        <taxon>Caniformia</taxon>
        <taxon>Canidae</taxon>
        <taxon>Canis</taxon>
    </lineage>
</organism>
<dbReference type="PIRSF" id="PIRSF038901">
    <property type="entry name" value="AQR_cwf11"/>
    <property type="match status" value="1"/>
</dbReference>
<evidence type="ECO:0000256" key="10">
    <source>
        <dbReference type="ARBA" id="ARBA00023187"/>
    </source>
</evidence>
<evidence type="ECO:0000259" key="20">
    <source>
        <dbReference type="Pfam" id="PF13087"/>
    </source>
</evidence>
<evidence type="ECO:0000259" key="22">
    <source>
        <dbReference type="Pfam" id="PF21143"/>
    </source>
</evidence>
<keyword evidence="25" id="KW-1185">Reference proteome</keyword>
<dbReference type="InterPro" id="IPR026300">
    <property type="entry name" value="CWF11_fam"/>
</dbReference>
<evidence type="ECO:0000256" key="13">
    <source>
        <dbReference type="ARBA" id="ARBA00057313"/>
    </source>
</evidence>
<comment type="similarity">
    <text evidence="14 17">Belongs to the CWF11 family.</text>
</comment>
<dbReference type="FunFam" id="3.40.50.300:FF:000396">
    <property type="entry name" value="RNA helicase aquarius"/>
    <property type="match status" value="1"/>
</dbReference>
<dbReference type="Pfam" id="PF13086">
    <property type="entry name" value="AAA_11"/>
    <property type="match status" value="1"/>
</dbReference>
<dbReference type="GO" id="GO:0005524">
    <property type="term" value="F:ATP binding"/>
    <property type="evidence" value="ECO:0007669"/>
    <property type="project" value="UniProtKB-KW"/>
</dbReference>
<accession>A0A8I3Q685</accession>
<dbReference type="Pfam" id="PF21143">
    <property type="entry name" value="Aquarius_N_2nd"/>
    <property type="match status" value="1"/>
</dbReference>
<evidence type="ECO:0000256" key="3">
    <source>
        <dbReference type="ARBA" id="ARBA00022728"/>
    </source>
</evidence>
<evidence type="ECO:0000256" key="18">
    <source>
        <dbReference type="SAM" id="MobiDB-lite"/>
    </source>
</evidence>
<feature type="compositionally biased region" description="Low complexity" evidence="18">
    <location>
        <begin position="1287"/>
        <end position="1300"/>
    </location>
</feature>
<feature type="domain" description="RNA helicase aquarius insertion" evidence="23">
    <location>
        <begin position="600"/>
        <end position="687"/>
    </location>
</feature>
<dbReference type="Gene3D" id="3.40.50.300">
    <property type="entry name" value="P-loop containing nucleotide triphosphate hydrolases"/>
    <property type="match status" value="2"/>
</dbReference>
<keyword evidence="9" id="KW-0007">Acetylation</keyword>
<dbReference type="GO" id="GO:0003724">
    <property type="term" value="F:RNA helicase activity"/>
    <property type="evidence" value="ECO:0007669"/>
    <property type="project" value="UniProtKB-EC"/>
</dbReference>
<dbReference type="InterPro" id="IPR047187">
    <property type="entry name" value="SF1_C_Upf1"/>
</dbReference>